<accession>A0AAW2IKK3</accession>
<protein>
    <submittedName>
        <fullName evidence="1">Uncharacterized protein</fullName>
    </submittedName>
</protein>
<dbReference type="EMBL" id="JACGWK010001801">
    <property type="protein sequence ID" value="KAL0282660.1"/>
    <property type="molecule type" value="Genomic_DNA"/>
</dbReference>
<sequence>MLFVAFCFIRVRDSTLHLCYIMGVEVAESNLNIMAETENEANVSSEGGKVNITFGSHAAEESAKGHLNKLSDSSIPKDAVDEWPEPAQVHSFTLSDTGLFETGN</sequence>
<name>A0AAW2IKK3_9LAMI</name>
<proteinExistence type="predicted"/>
<evidence type="ECO:0000313" key="1">
    <source>
        <dbReference type="EMBL" id="KAL0282660.1"/>
    </source>
</evidence>
<gene>
    <name evidence="1" type="ORF">Sangu_2485600</name>
</gene>
<reference evidence="1" key="2">
    <citation type="journal article" date="2024" name="Plant">
        <title>Genomic evolution and insights into agronomic trait innovations of Sesamum species.</title>
        <authorList>
            <person name="Miao H."/>
            <person name="Wang L."/>
            <person name="Qu L."/>
            <person name="Liu H."/>
            <person name="Sun Y."/>
            <person name="Le M."/>
            <person name="Wang Q."/>
            <person name="Wei S."/>
            <person name="Zheng Y."/>
            <person name="Lin W."/>
            <person name="Duan Y."/>
            <person name="Cao H."/>
            <person name="Xiong S."/>
            <person name="Wang X."/>
            <person name="Wei L."/>
            <person name="Li C."/>
            <person name="Ma Q."/>
            <person name="Ju M."/>
            <person name="Zhao R."/>
            <person name="Li G."/>
            <person name="Mu C."/>
            <person name="Tian Q."/>
            <person name="Mei H."/>
            <person name="Zhang T."/>
            <person name="Gao T."/>
            <person name="Zhang H."/>
        </authorList>
    </citation>
    <scope>NUCLEOTIDE SEQUENCE</scope>
    <source>
        <strain evidence="1">G01</strain>
    </source>
</reference>
<organism evidence="1">
    <name type="scientific">Sesamum angustifolium</name>
    <dbReference type="NCBI Taxonomy" id="2727405"/>
    <lineage>
        <taxon>Eukaryota</taxon>
        <taxon>Viridiplantae</taxon>
        <taxon>Streptophyta</taxon>
        <taxon>Embryophyta</taxon>
        <taxon>Tracheophyta</taxon>
        <taxon>Spermatophyta</taxon>
        <taxon>Magnoliopsida</taxon>
        <taxon>eudicotyledons</taxon>
        <taxon>Gunneridae</taxon>
        <taxon>Pentapetalae</taxon>
        <taxon>asterids</taxon>
        <taxon>lamiids</taxon>
        <taxon>Lamiales</taxon>
        <taxon>Pedaliaceae</taxon>
        <taxon>Sesamum</taxon>
    </lineage>
</organism>
<dbReference type="AlphaFoldDB" id="A0AAW2IKK3"/>
<reference evidence="1" key="1">
    <citation type="submission" date="2020-06" db="EMBL/GenBank/DDBJ databases">
        <authorList>
            <person name="Li T."/>
            <person name="Hu X."/>
            <person name="Zhang T."/>
            <person name="Song X."/>
            <person name="Zhang H."/>
            <person name="Dai N."/>
            <person name="Sheng W."/>
            <person name="Hou X."/>
            <person name="Wei L."/>
        </authorList>
    </citation>
    <scope>NUCLEOTIDE SEQUENCE</scope>
    <source>
        <strain evidence="1">G01</strain>
        <tissue evidence="1">Leaf</tissue>
    </source>
</reference>
<comment type="caution">
    <text evidence="1">The sequence shown here is derived from an EMBL/GenBank/DDBJ whole genome shotgun (WGS) entry which is preliminary data.</text>
</comment>